<protein>
    <submittedName>
        <fullName evidence="1">Uncharacterized protein</fullName>
    </submittedName>
</protein>
<reference evidence="1" key="1">
    <citation type="submission" date="2022-11" db="EMBL/GenBank/DDBJ databases">
        <title>Genome Sequence of Boeremia exigua.</title>
        <authorList>
            <person name="Buettner E."/>
        </authorList>
    </citation>
    <scope>NUCLEOTIDE SEQUENCE</scope>
    <source>
        <strain evidence="1">CU02</strain>
    </source>
</reference>
<evidence type="ECO:0000313" key="2">
    <source>
        <dbReference type="Proteomes" id="UP001153331"/>
    </source>
</evidence>
<name>A0ACC2ITG1_9PLEO</name>
<keyword evidence="2" id="KW-1185">Reference proteome</keyword>
<gene>
    <name evidence="1" type="ORF">OPT61_g595</name>
</gene>
<proteinExistence type="predicted"/>
<evidence type="ECO:0000313" key="1">
    <source>
        <dbReference type="EMBL" id="KAJ8118397.1"/>
    </source>
</evidence>
<dbReference type="Proteomes" id="UP001153331">
    <property type="component" value="Unassembled WGS sequence"/>
</dbReference>
<dbReference type="EMBL" id="JAPHNI010000020">
    <property type="protein sequence ID" value="KAJ8118397.1"/>
    <property type="molecule type" value="Genomic_DNA"/>
</dbReference>
<accession>A0ACC2ITG1</accession>
<comment type="caution">
    <text evidence="1">The sequence shown here is derived from an EMBL/GenBank/DDBJ whole genome shotgun (WGS) entry which is preliminary data.</text>
</comment>
<sequence>MASDQVKRTYIVTGAASGIGLATAQALYAEGASLSLCDLDQAGLYKAAYNLDPSGDRVLSSVVDITDRAAIRSLLSSTKEKFGSIDGVANSAGTAGHKLGTHNIWDASDKEYDFVMNVNVKGAFNMISESLKPGMLNHGSSFVHVGSMFSIQGFEKGAVYAASKHAVLGLVRSAAKEGKDRVRVNCVLPGAIDTPMHQANLDRIPNFIPAPWTPIPRDGKADEVAHVIAFLLSEKSSFVSGAAWSVDGGANV</sequence>
<organism evidence="1 2">
    <name type="scientific">Boeremia exigua</name>
    <dbReference type="NCBI Taxonomy" id="749465"/>
    <lineage>
        <taxon>Eukaryota</taxon>
        <taxon>Fungi</taxon>
        <taxon>Dikarya</taxon>
        <taxon>Ascomycota</taxon>
        <taxon>Pezizomycotina</taxon>
        <taxon>Dothideomycetes</taxon>
        <taxon>Pleosporomycetidae</taxon>
        <taxon>Pleosporales</taxon>
        <taxon>Pleosporineae</taxon>
        <taxon>Didymellaceae</taxon>
        <taxon>Boeremia</taxon>
    </lineage>
</organism>